<proteinExistence type="inferred from homology"/>
<evidence type="ECO:0000256" key="1">
    <source>
        <dbReference type="ARBA" id="ARBA00023002"/>
    </source>
</evidence>
<dbReference type="GO" id="GO:0016616">
    <property type="term" value="F:oxidoreductase activity, acting on the CH-OH group of donors, NAD or NADP as acceptor"/>
    <property type="evidence" value="ECO:0007669"/>
    <property type="project" value="TreeGrafter"/>
</dbReference>
<comment type="caution">
    <text evidence="4">The sequence shown here is derived from an EMBL/GenBank/DDBJ whole genome shotgun (WGS) entry which is preliminary data.</text>
</comment>
<dbReference type="EMBL" id="JADHEC010000037">
    <property type="protein sequence ID" value="MBF2709641.1"/>
    <property type="molecule type" value="Genomic_DNA"/>
</dbReference>
<evidence type="ECO:0000313" key="5">
    <source>
        <dbReference type="Proteomes" id="UP000646211"/>
    </source>
</evidence>
<evidence type="ECO:0000313" key="4">
    <source>
        <dbReference type="EMBL" id="MBF2709641.1"/>
    </source>
</evidence>
<reference evidence="4" key="1">
    <citation type="submission" date="2020-11" db="EMBL/GenBank/DDBJ databases">
        <title>Genome of Flavobacterium soyangense.</title>
        <authorList>
            <person name="Liu Q."/>
            <person name="Xin Y.-H."/>
        </authorList>
    </citation>
    <scope>NUCLEOTIDE SEQUENCE</scope>
    <source>
        <strain evidence="4">CGMCC 1.13493</strain>
    </source>
</reference>
<dbReference type="InterPro" id="IPR036291">
    <property type="entry name" value="NAD(P)-bd_dom_sf"/>
</dbReference>
<dbReference type="PANTHER" id="PTHR10366">
    <property type="entry name" value="NAD DEPENDENT EPIMERASE/DEHYDRATASE"/>
    <property type="match status" value="1"/>
</dbReference>
<dbReference type="Pfam" id="PF01370">
    <property type="entry name" value="Epimerase"/>
    <property type="match status" value="1"/>
</dbReference>
<dbReference type="InterPro" id="IPR050425">
    <property type="entry name" value="NAD(P)_dehydrat-like"/>
</dbReference>
<keyword evidence="1" id="KW-0560">Oxidoreductase</keyword>
<dbReference type="InterPro" id="IPR001509">
    <property type="entry name" value="Epimerase_deHydtase"/>
</dbReference>
<feature type="domain" description="NAD-dependent epimerase/dehydratase" evidence="3">
    <location>
        <begin position="6"/>
        <end position="258"/>
    </location>
</feature>
<name>A0A930UAF0_9FLAO</name>
<accession>A0A930UAF0</accession>
<dbReference type="SUPFAM" id="SSF51735">
    <property type="entry name" value="NAD(P)-binding Rossmann-fold domains"/>
    <property type="match status" value="1"/>
</dbReference>
<sequence length="312" mass="34911">MKKVGIIGGSGFIGSYITQEFLNNGFLVEVSATDITREDKYEHLMALNHSDNLHISELDVTEKTTLQDFVSDCDIVIHGGTPFILDFEDAQSQLFDPTIKGTENFLEVISQTTGIEKVVFIASVAAWNTNFPMPAGTKNFKDTFDENDIRFTSTESHPYAQAKFMANQVVEKFVKDNPNLSFEISSVSPVMVLGKSMSNREDSTSSAIQYLIKNKIAPDDFFQALYDNDMPFAIVDVEDVAKATFKVATTKGLHGKDYLLTSETYKVSDMSAMLNNQEPKEKPSIIYKNDLAKKDLGIHFRAVRETLNNYTD</sequence>
<keyword evidence="5" id="KW-1185">Reference proteome</keyword>
<protein>
    <submittedName>
        <fullName evidence="4">NAD-dependent epimerase/dehydratase family protein</fullName>
    </submittedName>
</protein>
<comment type="similarity">
    <text evidence="2">Belongs to the NAD(P)-dependent epimerase/dehydratase family. Dihydroflavonol-4-reductase subfamily.</text>
</comment>
<dbReference type="Proteomes" id="UP000646211">
    <property type="component" value="Unassembled WGS sequence"/>
</dbReference>
<gene>
    <name evidence="4" type="ORF">IR213_13745</name>
</gene>
<organism evidence="4 5">
    <name type="scientific">Flavobacterium soyangense</name>
    <dbReference type="NCBI Taxonomy" id="2023265"/>
    <lineage>
        <taxon>Bacteria</taxon>
        <taxon>Pseudomonadati</taxon>
        <taxon>Bacteroidota</taxon>
        <taxon>Flavobacteriia</taxon>
        <taxon>Flavobacteriales</taxon>
        <taxon>Flavobacteriaceae</taxon>
        <taxon>Flavobacterium</taxon>
    </lineage>
</organism>
<dbReference type="Gene3D" id="3.40.50.720">
    <property type="entry name" value="NAD(P)-binding Rossmann-like Domain"/>
    <property type="match status" value="1"/>
</dbReference>
<dbReference type="PANTHER" id="PTHR10366:SF564">
    <property type="entry name" value="STEROL-4-ALPHA-CARBOXYLATE 3-DEHYDROGENASE, DECARBOXYLATING"/>
    <property type="match status" value="1"/>
</dbReference>
<evidence type="ECO:0000259" key="3">
    <source>
        <dbReference type="Pfam" id="PF01370"/>
    </source>
</evidence>
<dbReference type="AlphaFoldDB" id="A0A930UAF0"/>
<dbReference type="RefSeq" id="WP_194312877.1">
    <property type="nucleotide sequence ID" value="NZ_JADHEC010000037.1"/>
</dbReference>
<evidence type="ECO:0000256" key="2">
    <source>
        <dbReference type="ARBA" id="ARBA00023445"/>
    </source>
</evidence>